<sequence length="389" mass="39893">MARPLVLGWSHTAFGKQPDATLESLIVDAGRGALDDADVAPDQIDLVVVGQFNSGMHPLGFPSSLPLQIDDGLFGVPALRTENACASGSAAVHTGLAHLLAGRARKVLVIGAEKMTGIPASTVGSALLGADYDLAGAESSTGFAGLFAEVAQEYERRHGPGGDTLGAIAAKSHRLGAANPFAQLRKDLGEEFCSTTSEGNPMVAAPLRRTDCSPVSDGAAALVLGLEPTSTRHAPVRVAGWGSANDHLPRARRDPLAFAATELAWNRAMKDAGVTTGDLDLVELHDCFTIAELLMYEVLGLAPRGEGRRALADGVVLPGGALPVNPSGGLKSKGHPVGATGVSQHVSVAMQLTGTFPGVQIEGARMGAVHNMGGLAVANHVTILAADRS</sequence>
<organism evidence="3 4">
    <name type="scientific">Nocardioides albidus</name>
    <dbReference type="NCBI Taxonomy" id="1517589"/>
    <lineage>
        <taxon>Bacteria</taxon>
        <taxon>Bacillati</taxon>
        <taxon>Actinomycetota</taxon>
        <taxon>Actinomycetes</taxon>
        <taxon>Propionibacteriales</taxon>
        <taxon>Nocardioidaceae</taxon>
        <taxon>Nocardioides</taxon>
    </lineage>
</organism>
<dbReference type="Proteomes" id="UP000313231">
    <property type="component" value="Unassembled WGS sequence"/>
</dbReference>
<dbReference type="PANTHER" id="PTHR42870">
    <property type="entry name" value="ACETYL-COA C-ACETYLTRANSFERASE"/>
    <property type="match status" value="1"/>
</dbReference>
<dbReference type="GO" id="GO:0016747">
    <property type="term" value="F:acyltransferase activity, transferring groups other than amino-acyl groups"/>
    <property type="evidence" value="ECO:0007669"/>
    <property type="project" value="InterPro"/>
</dbReference>
<evidence type="ECO:0000313" key="4">
    <source>
        <dbReference type="Proteomes" id="UP000313231"/>
    </source>
</evidence>
<dbReference type="RefSeq" id="WP_139623460.1">
    <property type="nucleotide sequence ID" value="NZ_VDMP01000025.1"/>
</dbReference>
<dbReference type="InterPro" id="IPR002155">
    <property type="entry name" value="Thiolase"/>
</dbReference>
<dbReference type="InterPro" id="IPR055140">
    <property type="entry name" value="Thiolase_C_2"/>
</dbReference>
<proteinExistence type="predicted"/>
<dbReference type="CDD" id="cd00829">
    <property type="entry name" value="SCP-x_thiolase"/>
    <property type="match status" value="1"/>
</dbReference>
<dbReference type="Gene3D" id="3.40.47.10">
    <property type="match status" value="1"/>
</dbReference>
<dbReference type="Pfam" id="PF00108">
    <property type="entry name" value="Thiolase_N"/>
    <property type="match status" value="1"/>
</dbReference>
<evidence type="ECO:0000259" key="1">
    <source>
        <dbReference type="Pfam" id="PF00108"/>
    </source>
</evidence>
<feature type="domain" description="Thiolase C-terminal" evidence="2">
    <location>
        <begin position="242"/>
        <end position="385"/>
    </location>
</feature>
<keyword evidence="4" id="KW-1185">Reference proteome</keyword>
<name>A0A5C4VS48_9ACTN</name>
<gene>
    <name evidence="3" type="ORF">FHP29_13840</name>
</gene>
<dbReference type="OrthoDB" id="9785768at2"/>
<dbReference type="Pfam" id="PF22691">
    <property type="entry name" value="Thiolase_C_1"/>
    <property type="match status" value="1"/>
</dbReference>
<evidence type="ECO:0000259" key="2">
    <source>
        <dbReference type="Pfam" id="PF22691"/>
    </source>
</evidence>
<dbReference type="PANTHER" id="PTHR42870:SF1">
    <property type="entry name" value="NON-SPECIFIC LIPID-TRANSFER PROTEIN-LIKE 2"/>
    <property type="match status" value="1"/>
</dbReference>
<protein>
    <submittedName>
        <fullName evidence="3">Thiolase domain-containing protein</fullName>
    </submittedName>
</protein>
<dbReference type="SUPFAM" id="SSF53901">
    <property type="entry name" value="Thiolase-like"/>
    <property type="match status" value="1"/>
</dbReference>
<comment type="caution">
    <text evidence="3">The sequence shown here is derived from an EMBL/GenBank/DDBJ whole genome shotgun (WGS) entry which is preliminary data.</text>
</comment>
<dbReference type="NCBIfam" id="NF005704">
    <property type="entry name" value="PRK07516.1"/>
    <property type="match status" value="1"/>
</dbReference>
<accession>A0A5C4VS48</accession>
<dbReference type="InterPro" id="IPR020616">
    <property type="entry name" value="Thiolase_N"/>
</dbReference>
<feature type="domain" description="Thiolase N-terminal" evidence="1">
    <location>
        <begin position="10"/>
        <end position="224"/>
    </location>
</feature>
<evidence type="ECO:0000313" key="3">
    <source>
        <dbReference type="EMBL" id="TNM38346.1"/>
    </source>
</evidence>
<dbReference type="InterPro" id="IPR016039">
    <property type="entry name" value="Thiolase-like"/>
</dbReference>
<reference evidence="3 4" key="1">
    <citation type="journal article" date="2016" name="Int. J. Syst. Evol. Microbiol.">
        <title>Nocardioides albidus sp. nov., an actinobacterium isolated from garden soil.</title>
        <authorList>
            <person name="Singh H."/>
            <person name="Du J."/>
            <person name="Trinh H."/>
            <person name="Won K."/>
            <person name="Yang J.E."/>
            <person name="Yin C."/>
            <person name="Kook M."/>
            <person name="Yi T.H."/>
        </authorList>
    </citation>
    <scope>NUCLEOTIDE SEQUENCE [LARGE SCALE GENOMIC DNA]</scope>
    <source>
        <strain evidence="3 4">CCTCC AB 2015297</strain>
    </source>
</reference>
<dbReference type="AlphaFoldDB" id="A0A5C4VS48"/>
<dbReference type="EMBL" id="VDMP01000025">
    <property type="protein sequence ID" value="TNM38346.1"/>
    <property type="molecule type" value="Genomic_DNA"/>
</dbReference>
<dbReference type="PIRSF" id="PIRSF000429">
    <property type="entry name" value="Ac-CoA_Ac_transf"/>
    <property type="match status" value="1"/>
</dbReference>